<gene>
    <name evidence="4" type="primary">otsB</name>
    <name evidence="4" type="ORF">K1X13_09555</name>
</gene>
<dbReference type="InterPro" id="IPR036412">
    <property type="entry name" value="HAD-like_sf"/>
</dbReference>
<dbReference type="RefSeq" id="WP_221024865.1">
    <property type="nucleotide sequence ID" value="NZ_JAIEZQ010000002.1"/>
</dbReference>
<dbReference type="Proteomes" id="UP000754710">
    <property type="component" value="Unassembled WGS sequence"/>
</dbReference>
<evidence type="ECO:0000256" key="3">
    <source>
        <dbReference type="RuleBase" id="RU361117"/>
    </source>
</evidence>
<name>A0ABS7RJ37_9ACTN</name>
<dbReference type="EMBL" id="JAIEZQ010000002">
    <property type="protein sequence ID" value="MBY9075063.1"/>
    <property type="molecule type" value="Genomic_DNA"/>
</dbReference>
<evidence type="ECO:0000313" key="4">
    <source>
        <dbReference type="EMBL" id="MBY9075063.1"/>
    </source>
</evidence>
<dbReference type="PANTHER" id="PTHR43768:SF3">
    <property type="entry name" value="TREHALOSE 6-PHOSPHATE PHOSPHATASE"/>
    <property type="match status" value="1"/>
</dbReference>
<comment type="pathway">
    <text evidence="3">Glycan biosynthesis; trehalose biosynthesis.</text>
</comment>
<dbReference type="EC" id="3.1.3.12" evidence="3"/>
<organism evidence="4 5">
    <name type="scientific">Nocardioides jiangsuensis</name>
    <dbReference type="NCBI Taxonomy" id="2866161"/>
    <lineage>
        <taxon>Bacteria</taxon>
        <taxon>Bacillati</taxon>
        <taxon>Actinomycetota</taxon>
        <taxon>Actinomycetes</taxon>
        <taxon>Propionibacteriales</taxon>
        <taxon>Nocardioidaceae</taxon>
        <taxon>Nocardioides</taxon>
    </lineage>
</organism>
<comment type="catalytic activity">
    <reaction evidence="3">
        <text>alpha,alpha-trehalose 6-phosphate + H2O = alpha,alpha-trehalose + phosphate</text>
        <dbReference type="Rhea" id="RHEA:23420"/>
        <dbReference type="ChEBI" id="CHEBI:15377"/>
        <dbReference type="ChEBI" id="CHEBI:16551"/>
        <dbReference type="ChEBI" id="CHEBI:43474"/>
        <dbReference type="ChEBI" id="CHEBI:58429"/>
        <dbReference type="EC" id="3.1.3.12"/>
    </reaction>
</comment>
<comment type="function">
    <text evidence="2 3">Removes the phosphate from trehalose 6-phosphate to produce free trehalose.</text>
</comment>
<dbReference type="InterPro" id="IPR023214">
    <property type="entry name" value="HAD_sf"/>
</dbReference>
<keyword evidence="3" id="KW-0460">Magnesium</keyword>
<comment type="caution">
    <text evidence="4">The sequence shown here is derived from an EMBL/GenBank/DDBJ whole genome shotgun (WGS) entry which is preliminary data.</text>
</comment>
<keyword evidence="3" id="KW-0479">Metal-binding</keyword>
<dbReference type="Gene3D" id="3.40.50.1000">
    <property type="entry name" value="HAD superfamily/HAD-like"/>
    <property type="match status" value="1"/>
</dbReference>
<dbReference type="Gene3D" id="3.30.70.1020">
    <property type="entry name" value="Trehalose-6-phosphate phosphatase related protein, domain 2"/>
    <property type="match status" value="1"/>
</dbReference>
<dbReference type="InterPro" id="IPR003337">
    <property type="entry name" value="Trehalose_PPase"/>
</dbReference>
<dbReference type="GO" id="GO:0004805">
    <property type="term" value="F:trehalose-phosphatase activity"/>
    <property type="evidence" value="ECO:0007669"/>
    <property type="project" value="UniProtKB-EC"/>
</dbReference>
<dbReference type="NCBIfam" id="TIGR00685">
    <property type="entry name" value="T6PP"/>
    <property type="match status" value="1"/>
</dbReference>
<accession>A0ABS7RJ37</accession>
<sequence>MDFRTAEGRQRYDALVADAAKTVVGLDFDGVLSPIVDDPTQASIHPDGPEVLVELADQVRGIAVITGRPARQAITLGSLDEVGVTIAERGHELFLLGQYGNERWSSGTRRVVSPRPPRGLGSFMSELPQMLRRHDAADAFVEEKGLAVAVHTRRLPDPRAAYDRLLPVLTDAASRFGLGVEPGRLVIEVRAPGMHKGQALRTIHDELGAHGVIFAGDDLGDIEAFRAVGELRDEGAPALLICSGSEEQKALVELSDIVVDGPAGVLALLRQFARDAAAVHAPAD</sequence>
<comment type="cofactor">
    <cofactor evidence="3">
        <name>Mg(2+)</name>
        <dbReference type="ChEBI" id="CHEBI:18420"/>
    </cofactor>
</comment>
<dbReference type="SUPFAM" id="SSF56784">
    <property type="entry name" value="HAD-like"/>
    <property type="match status" value="1"/>
</dbReference>
<protein>
    <recommendedName>
        <fullName evidence="3">Trehalose 6-phosphate phosphatase</fullName>
        <ecNumber evidence="3">3.1.3.12</ecNumber>
    </recommendedName>
</protein>
<evidence type="ECO:0000256" key="2">
    <source>
        <dbReference type="ARBA" id="ARBA00024179"/>
    </source>
</evidence>
<evidence type="ECO:0000256" key="1">
    <source>
        <dbReference type="ARBA" id="ARBA00022801"/>
    </source>
</evidence>
<dbReference type="InterPro" id="IPR044651">
    <property type="entry name" value="OTSB-like"/>
</dbReference>
<keyword evidence="1 3" id="KW-0378">Hydrolase</keyword>
<evidence type="ECO:0000313" key="5">
    <source>
        <dbReference type="Proteomes" id="UP000754710"/>
    </source>
</evidence>
<reference evidence="4 5" key="1">
    <citation type="submission" date="2021-08" db="EMBL/GenBank/DDBJ databases">
        <title>Nocardioides bacterium WL0053 sp. nov., isolated from the sediment.</title>
        <authorList>
            <person name="Wang L."/>
            <person name="Zhang D."/>
            <person name="Zhang A."/>
        </authorList>
    </citation>
    <scope>NUCLEOTIDE SEQUENCE [LARGE SCALE GENOMIC DNA]</scope>
    <source>
        <strain evidence="4 5">WL0053</strain>
    </source>
</reference>
<dbReference type="Pfam" id="PF02358">
    <property type="entry name" value="Trehalose_PPase"/>
    <property type="match status" value="1"/>
</dbReference>
<dbReference type="PANTHER" id="PTHR43768">
    <property type="entry name" value="TREHALOSE 6-PHOSPHATE PHOSPHATASE"/>
    <property type="match status" value="1"/>
</dbReference>
<keyword evidence="5" id="KW-1185">Reference proteome</keyword>
<proteinExistence type="inferred from homology"/>
<comment type="similarity">
    <text evidence="3">Belongs to the trehalose phosphatase family.</text>
</comment>